<feature type="transmembrane region" description="Helical" evidence="6">
    <location>
        <begin position="240"/>
        <end position="260"/>
    </location>
</feature>
<evidence type="ECO:0000256" key="6">
    <source>
        <dbReference type="SAM" id="Phobius"/>
    </source>
</evidence>
<feature type="transmembrane region" description="Helical" evidence="6">
    <location>
        <begin position="422"/>
        <end position="444"/>
    </location>
</feature>
<keyword evidence="5 6" id="KW-0472">Membrane</keyword>
<feature type="transmembrane region" description="Helical" evidence="6">
    <location>
        <begin position="93"/>
        <end position="111"/>
    </location>
</feature>
<feature type="transmembrane region" description="Helical" evidence="6">
    <location>
        <begin position="377"/>
        <end position="401"/>
    </location>
</feature>
<keyword evidence="4 6" id="KW-1133">Transmembrane helix</keyword>
<dbReference type="Gene3D" id="1.20.1250.20">
    <property type="entry name" value="MFS general substrate transporter like domains"/>
    <property type="match status" value="1"/>
</dbReference>
<feature type="transmembrane region" description="Helical" evidence="6">
    <location>
        <begin position="145"/>
        <end position="168"/>
    </location>
</feature>
<keyword evidence="9" id="KW-1185">Reference proteome</keyword>
<organism evidence="8 9">
    <name type="scientific">Sphaerisporangium siamense</name>
    <dbReference type="NCBI Taxonomy" id="795645"/>
    <lineage>
        <taxon>Bacteria</taxon>
        <taxon>Bacillati</taxon>
        <taxon>Actinomycetota</taxon>
        <taxon>Actinomycetes</taxon>
        <taxon>Streptosporangiales</taxon>
        <taxon>Streptosporangiaceae</taxon>
        <taxon>Sphaerisporangium</taxon>
    </lineage>
</organism>
<feature type="transmembrane region" description="Helical" evidence="6">
    <location>
        <begin position="213"/>
        <end position="234"/>
    </location>
</feature>
<dbReference type="PANTHER" id="PTHR42718:SF9">
    <property type="entry name" value="MAJOR FACILITATOR SUPERFAMILY MULTIDRUG TRANSPORTER MFSC"/>
    <property type="match status" value="1"/>
</dbReference>
<evidence type="ECO:0000256" key="2">
    <source>
        <dbReference type="ARBA" id="ARBA00022448"/>
    </source>
</evidence>
<evidence type="ECO:0000256" key="1">
    <source>
        <dbReference type="ARBA" id="ARBA00004651"/>
    </source>
</evidence>
<accession>A0A7W7D4Y6</accession>
<feature type="transmembrane region" description="Helical" evidence="6">
    <location>
        <begin position="324"/>
        <end position="346"/>
    </location>
</feature>
<evidence type="ECO:0000313" key="8">
    <source>
        <dbReference type="EMBL" id="MBB4699395.1"/>
    </source>
</evidence>
<evidence type="ECO:0000256" key="4">
    <source>
        <dbReference type="ARBA" id="ARBA00022989"/>
    </source>
</evidence>
<feature type="transmembrane region" description="Helical" evidence="6">
    <location>
        <begin position="353"/>
        <end position="371"/>
    </location>
</feature>
<dbReference type="EMBL" id="JACHND010000001">
    <property type="protein sequence ID" value="MBB4699395.1"/>
    <property type="molecule type" value="Genomic_DNA"/>
</dbReference>
<keyword evidence="2" id="KW-0813">Transport</keyword>
<feature type="domain" description="Major facilitator superfamily (MFS) profile" evidence="7">
    <location>
        <begin position="29"/>
        <end position="480"/>
    </location>
</feature>
<comment type="caution">
    <text evidence="8">The sequence shown here is derived from an EMBL/GenBank/DDBJ whole genome shotgun (WGS) entry which is preliminary data.</text>
</comment>
<proteinExistence type="predicted"/>
<protein>
    <submittedName>
        <fullName evidence="8">MFS family permease</fullName>
    </submittedName>
</protein>
<dbReference type="GO" id="GO:0022857">
    <property type="term" value="F:transmembrane transporter activity"/>
    <property type="evidence" value="ECO:0007669"/>
    <property type="project" value="InterPro"/>
</dbReference>
<dbReference type="RefSeq" id="WP_184876886.1">
    <property type="nucleotide sequence ID" value="NZ_BOOV01000051.1"/>
</dbReference>
<evidence type="ECO:0000256" key="3">
    <source>
        <dbReference type="ARBA" id="ARBA00022692"/>
    </source>
</evidence>
<dbReference type="PANTHER" id="PTHR42718">
    <property type="entry name" value="MAJOR FACILITATOR SUPERFAMILY MULTIDRUG TRANSPORTER MFSC"/>
    <property type="match status" value="1"/>
</dbReference>
<dbReference type="InterPro" id="IPR011701">
    <property type="entry name" value="MFS"/>
</dbReference>
<feature type="transmembrane region" description="Helical" evidence="6">
    <location>
        <begin position="456"/>
        <end position="475"/>
    </location>
</feature>
<dbReference type="Pfam" id="PF07690">
    <property type="entry name" value="MFS_1"/>
    <property type="match status" value="1"/>
</dbReference>
<evidence type="ECO:0000256" key="5">
    <source>
        <dbReference type="ARBA" id="ARBA00023136"/>
    </source>
</evidence>
<feature type="transmembrane region" description="Helical" evidence="6">
    <location>
        <begin position="63"/>
        <end position="81"/>
    </location>
</feature>
<dbReference type="GO" id="GO:0005886">
    <property type="term" value="C:plasma membrane"/>
    <property type="evidence" value="ECO:0007669"/>
    <property type="project" value="UniProtKB-SubCell"/>
</dbReference>
<evidence type="ECO:0000313" key="9">
    <source>
        <dbReference type="Proteomes" id="UP000542210"/>
    </source>
</evidence>
<feature type="transmembrane region" description="Helical" evidence="6">
    <location>
        <begin position="180"/>
        <end position="201"/>
    </location>
</feature>
<dbReference type="Proteomes" id="UP000542210">
    <property type="component" value="Unassembled WGS sequence"/>
</dbReference>
<feature type="transmembrane region" description="Helical" evidence="6">
    <location>
        <begin position="30"/>
        <end position="51"/>
    </location>
</feature>
<dbReference type="SUPFAM" id="SSF103473">
    <property type="entry name" value="MFS general substrate transporter"/>
    <property type="match status" value="1"/>
</dbReference>
<comment type="subcellular location">
    <subcellularLocation>
        <location evidence="1">Cell membrane</location>
        <topology evidence="1">Multi-pass membrane protein</topology>
    </subcellularLocation>
</comment>
<feature type="transmembrane region" description="Helical" evidence="6">
    <location>
        <begin position="117"/>
        <end position="138"/>
    </location>
</feature>
<dbReference type="AlphaFoldDB" id="A0A7W7D4Y6"/>
<dbReference type="InterPro" id="IPR020846">
    <property type="entry name" value="MFS_dom"/>
</dbReference>
<dbReference type="Gene3D" id="1.20.1720.10">
    <property type="entry name" value="Multidrug resistance protein D"/>
    <property type="match status" value="1"/>
</dbReference>
<name>A0A7W7D4Y6_9ACTN</name>
<feature type="transmembrane region" description="Helical" evidence="6">
    <location>
        <begin position="280"/>
        <end position="304"/>
    </location>
</feature>
<evidence type="ECO:0000259" key="7">
    <source>
        <dbReference type="PROSITE" id="PS50850"/>
    </source>
</evidence>
<keyword evidence="3 6" id="KW-0812">Transmembrane</keyword>
<dbReference type="PROSITE" id="PS50850">
    <property type="entry name" value="MFS"/>
    <property type="match status" value="1"/>
</dbReference>
<dbReference type="InterPro" id="IPR036259">
    <property type="entry name" value="MFS_trans_sf"/>
</dbReference>
<sequence length="491" mass="49890">MTANQVAGGHTGAHAGDPDVRWSARWVGRLIVLVLVSEVIPVSMSLASTALPAISGEYRTTQASWTLTAAFLAAAVAMPLIGKIADIVGKKKILLIVLGVTTIGSVVSALAPSFLMFAIGRALQGAAFALVFLCYSLIRDLFPPRLVTFAVSVTVTGTGLIVIGQPFLAGRLIDGYGVGGVFWFLAVLTTVLLALAAAVVPESGVRAPESRPDFAGAALLGFGVAAILLGVSIAPELGFVSLPVVALVLVGLALVVCWVLQARRVAQPLIDLRLLGSRGLLPIVAGGGLVYGAGASITLVLPILAMTPREIGVGYGFGLNATGYAMFGMVSGAGLVVGGLLVGLTARQGARRHLIIASGVLVLGTIASALFKADYAMLMVATTIAALGLGVGSAAIPNLVIESVPPERQVISSSIVEVSRTLIASIVTPVVFVVMNSNIAQVVGGRPIYTTGAFDGAYLAVGLTIAVGGAVSLLIRRRTTGGPSPSPSPGH</sequence>
<reference evidence="8 9" key="1">
    <citation type="submission" date="2020-08" db="EMBL/GenBank/DDBJ databases">
        <title>Sequencing the genomes of 1000 actinobacteria strains.</title>
        <authorList>
            <person name="Klenk H.-P."/>
        </authorList>
    </citation>
    <scope>NUCLEOTIDE SEQUENCE [LARGE SCALE GENOMIC DNA]</scope>
    <source>
        <strain evidence="8 9">DSM 45784</strain>
    </source>
</reference>
<gene>
    <name evidence="8" type="ORF">BJ982_000939</name>
</gene>